<dbReference type="Proteomes" id="UP000637383">
    <property type="component" value="Unassembled WGS sequence"/>
</dbReference>
<protein>
    <submittedName>
        <fullName evidence="2">MFS transporter</fullName>
    </submittedName>
</protein>
<accession>A0ABR8KG03</accession>
<keyword evidence="1" id="KW-0472">Membrane</keyword>
<name>A0ABR8KG03_9NOSO</name>
<feature type="transmembrane region" description="Helical" evidence="1">
    <location>
        <begin position="46"/>
        <end position="63"/>
    </location>
</feature>
<evidence type="ECO:0000256" key="1">
    <source>
        <dbReference type="SAM" id="Phobius"/>
    </source>
</evidence>
<keyword evidence="1" id="KW-0812">Transmembrane</keyword>
<keyword evidence="1" id="KW-1133">Transmembrane helix</keyword>
<dbReference type="EMBL" id="JACJTU010000051">
    <property type="protein sequence ID" value="MBD2738482.1"/>
    <property type="molecule type" value="Genomic_DNA"/>
</dbReference>
<feature type="transmembrane region" description="Helical" evidence="1">
    <location>
        <begin position="16"/>
        <end position="34"/>
    </location>
</feature>
<feature type="transmembrane region" description="Helical" evidence="1">
    <location>
        <begin position="69"/>
        <end position="91"/>
    </location>
</feature>
<reference evidence="2 3" key="1">
    <citation type="journal article" date="2020" name="ISME J.">
        <title>Comparative genomics reveals insights into cyanobacterial evolution and habitat adaptation.</title>
        <authorList>
            <person name="Chen M.Y."/>
            <person name="Teng W.K."/>
            <person name="Zhao L."/>
            <person name="Hu C.X."/>
            <person name="Zhou Y.K."/>
            <person name="Han B.P."/>
            <person name="Song L.R."/>
            <person name="Shu W.S."/>
        </authorList>
    </citation>
    <scope>NUCLEOTIDE SEQUENCE [LARGE SCALE GENOMIC DNA]</scope>
    <source>
        <strain evidence="2 3">FACHB-159</strain>
    </source>
</reference>
<keyword evidence="3" id="KW-1185">Reference proteome</keyword>
<comment type="caution">
    <text evidence="2">The sequence shown here is derived from an EMBL/GenBank/DDBJ whole genome shotgun (WGS) entry which is preliminary data.</text>
</comment>
<evidence type="ECO:0000313" key="2">
    <source>
        <dbReference type="EMBL" id="MBD2738482.1"/>
    </source>
</evidence>
<dbReference type="RefSeq" id="WP_190959020.1">
    <property type="nucleotide sequence ID" value="NZ_JACJTU010000051.1"/>
</dbReference>
<proteinExistence type="predicted"/>
<organism evidence="2 3">
    <name type="scientific">Nostoc paludosum FACHB-159</name>
    <dbReference type="NCBI Taxonomy" id="2692908"/>
    <lineage>
        <taxon>Bacteria</taxon>
        <taxon>Bacillati</taxon>
        <taxon>Cyanobacteriota</taxon>
        <taxon>Cyanophyceae</taxon>
        <taxon>Nostocales</taxon>
        <taxon>Nostocaceae</taxon>
        <taxon>Nostoc</taxon>
    </lineage>
</organism>
<evidence type="ECO:0000313" key="3">
    <source>
        <dbReference type="Proteomes" id="UP000637383"/>
    </source>
</evidence>
<sequence>MPVFAVEILHGNSSTLSLLTGASGLRALCSGIYLSYGRSAIELEKIIAIAPVIFGITLITFSLSNNFGFSLMTITIVGYLGCIINSIIFYIKLSKIEKIILKIAYL</sequence>
<gene>
    <name evidence="2" type="ORF">H6H03_32165</name>
</gene>